<accession>A0A5C6C2P1</accession>
<dbReference type="InterPro" id="IPR008255">
    <property type="entry name" value="Pyr_nucl-diS_OxRdtase_2_AS"/>
</dbReference>
<protein>
    <submittedName>
        <fullName evidence="8">Thioredoxin reductase</fullName>
        <ecNumber evidence="8">1.8.1.9</ecNumber>
    </submittedName>
</protein>
<dbReference type="Pfam" id="PF07992">
    <property type="entry name" value="Pyr_redox_2"/>
    <property type="match status" value="1"/>
</dbReference>
<keyword evidence="3" id="KW-0274">FAD</keyword>
<comment type="similarity">
    <text evidence="1">Belongs to the class-II pyridine nucleotide-disulfide oxidoreductase family.</text>
</comment>
<dbReference type="EC" id="1.8.1.9" evidence="8"/>
<proteinExistence type="inferred from homology"/>
<evidence type="ECO:0000313" key="8">
    <source>
        <dbReference type="EMBL" id="TWU18810.1"/>
    </source>
</evidence>
<dbReference type="PRINTS" id="PR00368">
    <property type="entry name" value="FADPNR"/>
</dbReference>
<name>A0A5C6C2P1_9BACT</name>
<dbReference type="InterPro" id="IPR023753">
    <property type="entry name" value="FAD/NAD-binding_dom"/>
</dbReference>
<evidence type="ECO:0000256" key="5">
    <source>
        <dbReference type="ARBA" id="ARBA00023157"/>
    </source>
</evidence>
<dbReference type="InterPro" id="IPR050097">
    <property type="entry name" value="Ferredoxin-NADP_redctase_2"/>
</dbReference>
<dbReference type="GO" id="GO:0004791">
    <property type="term" value="F:thioredoxin-disulfide reductase (NADPH) activity"/>
    <property type="evidence" value="ECO:0007669"/>
    <property type="project" value="UniProtKB-EC"/>
</dbReference>
<comment type="caution">
    <text evidence="8">The sequence shown here is derived from an EMBL/GenBank/DDBJ whole genome shotgun (WGS) entry which is preliminary data.</text>
</comment>
<evidence type="ECO:0000256" key="2">
    <source>
        <dbReference type="ARBA" id="ARBA00022630"/>
    </source>
</evidence>
<keyword evidence="2" id="KW-0285">Flavoprotein</keyword>
<dbReference type="PROSITE" id="PS00573">
    <property type="entry name" value="PYRIDINE_REDOX_2"/>
    <property type="match status" value="1"/>
</dbReference>
<evidence type="ECO:0000256" key="1">
    <source>
        <dbReference type="ARBA" id="ARBA00009333"/>
    </source>
</evidence>
<dbReference type="AlphaFoldDB" id="A0A5C6C2P1"/>
<dbReference type="Proteomes" id="UP000319908">
    <property type="component" value="Unassembled WGS sequence"/>
</dbReference>
<dbReference type="PANTHER" id="PTHR48105">
    <property type="entry name" value="THIOREDOXIN REDUCTASE 1-RELATED-RELATED"/>
    <property type="match status" value="1"/>
</dbReference>
<dbReference type="SUPFAM" id="SSF51905">
    <property type="entry name" value="FAD/NAD(P)-binding domain"/>
    <property type="match status" value="1"/>
</dbReference>
<evidence type="ECO:0000313" key="9">
    <source>
        <dbReference type="Proteomes" id="UP000319908"/>
    </source>
</evidence>
<sequence length="392" mass="42128">MCDSAELLSEPLLLRIDMSSTPDTPRPVGSDGPEKTIIIGSGPAGWSAAIYAARANLDPVLYEGTFRQDMIPLGQLAYTTEVENYAGFPAGNVRAFVESAVNKDRHYNLPPVPAGHTRDDQPHYAVQGTELMELMKQQALNFGTRVISDDIERVDFSGPPHTLYPAAGEPVQAHTVIIATGARANYLGLPSEEEYKNKGVSACAVCDGALPIFRSKPLAVVGGGDSAVEEATYLANLKGADKIYLIVRRDEMRASKVMQERALNHPKIEMKWNTVVDEVIGDGKIVTGLKIKSTVDDSISDLEVGGMFVAIGHTPNTAFLDGAVEMNSAGYIQWARPFRTNTNVPGVFAAGDVADDYYRQAITSAGTGCMAALDSERFLVEQESIVSASVAE</sequence>
<evidence type="ECO:0000259" key="7">
    <source>
        <dbReference type="Pfam" id="PF07992"/>
    </source>
</evidence>
<dbReference type="Gene3D" id="3.50.50.60">
    <property type="entry name" value="FAD/NAD(P)-binding domain"/>
    <property type="match status" value="3"/>
</dbReference>
<keyword evidence="5" id="KW-1015">Disulfide bond</keyword>
<dbReference type="EMBL" id="SJPU01000001">
    <property type="protein sequence ID" value="TWU18810.1"/>
    <property type="molecule type" value="Genomic_DNA"/>
</dbReference>
<dbReference type="InterPro" id="IPR036188">
    <property type="entry name" value="FAD/NAD-bd_sf"/>
</dbReference>
<evidence type="ECO:0000256" key="6">
    <source>
        <dbReference type="ARBA" id="ARBA00023284"/>
    </source>
</evidence>
<organism evidence="8 9">
    <name type="scientific">Allorhodopirellula heiligendammensis</name>
    <dbReference type="NCBI Taxonomy" id="2714739"/>
    <lineage>
        <taxon>Bacteria</taxon>
        <taxon>Pseudomonadati</taxon>
        <taxon>Planctomycetota</taxon>
        <taxon>Planctomycetia</taxon>
        <taxon>Pirellulales</taxon>
        <taxon>Pirellulaceae</taxon>
        <taxon>Allorhodopirellula</taxon>
    </lineage>
</organism>
<evidence type="ECO:0000256" key="4">
    <source>
        <dbReference type="ARBA" id="ARBA00023002"/>
    </source>
</evidence>
<gene>
    <name evidence="8" type="primary">trxB_1</name>
    <name evidence="8" type="ORF">Poly21_09760</name>
</gene>
<keyword evidence="9" id="KW-1185">Reference proteome</keyword>
<dbReference type="PRINTS" id="PR00469">
    <property type="entry name" value="PNDRDTASEII"/>
</dbReference>
<reference evidence="8 9" key="1">
    <citation type="journal article" date="2020" name="Antonie Van Leeuwenhoek">
        <title>Rhodopirellula heiligendammensis sp. nov., Rhodopirellula pilleata sp. nov., and Rhodopirellula solitaria sp. nov. isolated from natural or artificial marine surfaces in Northern Germany and California, USA, and emended description of the genus Rhodopirellula.</title>
        <authorList>
            <person name="Kallscheuer N."/>
            <person name="Wiegand S."/>
            <person name="Jogler M."/>
            <person name="Boedeker C."/>
            <person name="Peeters S.H."/>
            <person name="Rast P."/>
            <person name="Heuer A."/>
            <person name="Jetten M.S.M."/>
            <person name="Rohde M."/>
            <person name="Jogler C."/>
        </authorList>
    </citation>
    <scope>NUCLEOTIDE SEQUENCE [LARGE SCALE GENOMIC DNA]</scope>
    <source>
        <strain evidence="8 9">Poly21</strain>
    </source>
</reference>
<feature type="domain" description="FAD/NAD(P)-binding" evidence="7">
    <location>
        <begin position="35"/>
        <end position="367"/>
    </location>
</feature>
<evidence type="ECO:0000256" key="3">
    <source>
        <dbReference type="ARBA" id="ARBA00022827"/>
    </source>
</evidence>
<keyword evidence="4 8" id="KW-0560">Oxidoreductase</keyword>
<keyword evidence="6" id="KW-0676">Redox-active center</keyword>